<accession>A0A9X1L4R5</accession>
<reference evidence="1" key="1">
    <citation type="submission" date="2021-10" db="EMBL/GenBank/DDBJ databases">
        <title>Tamlana sargassums sp. nov., and Tamlana laminarinivorans sp. nov., two new bacteria isolated from the brown alga.</title>
        <authorList>
            <person name="Li J."/>
        </authorList>
    </citation>
    <scope>NUCLEOTIDE SEQUENCE</scope>
    <source>
        <strain evidence="1">62-3</strain>
    </source>
</reference>
<evidence type="ECO:0000313" key="1">
    <source>
        <dbReference type="EMBL" id="MCB4808477.1"/>
    </source>
</evidence>
<dbReference type="RefSeq" id="WP_226695886.1">
    <property type="nucleotide sequence ID" value="NZ_JAJAPX010000003.1"/>
</dbReference>
<name>A0A9X1L4R5_9FLAO</name>
<dbReference type="AlphaFoldDB" id="A0A9X1L4R5"/>
<dbReference type="Proteomes" id="UP001139286">
    <property type="component" value="Unassembled WGS sequence"/>
</dbReference>
<gene>
    <name evidence="1" type="ORF">LG651_09450</name>
</gene>
<keyword evidence="2" id="KW-1185">Reference proteome</keyword>
<protein>
    <recommendedName>
        <fullName evidence="3">RiboL-PSP-HEPN domain-containing protein</fullName>
    </recommendedName>
</protein>
<dbReference type="EMBL" id="JAJAPX010000003">
    <property type="protein sequence ID" value="MCB4808477.1"/>
    <property type="molecule type" value="Genomic_DNA"/>
</dbReference>
<proteinExistence type="predicted"/>
<evidence type="ECO:0008006" key="3">
    <source>
        <dbReference type="Google" id="ProtNLM"/>
    </source>
</evidence>
<comment type="caution">
    <text evidence="1">The sequence shown here is derived from an EMBL/GenBank/DDBJ whole genome shotgun (WGS) entry which is preliminary data.</text>
</comment>
<sequence length="252" mass="29932">MSSKFNIDSFEKLTEAANFYIEESFKYINDIFTKDLEKLILSEQLKNVEFSEEDLKYIEEANIPKETIPYLRSEKRLVQFLSIEALKKIAKAHKDTKDIASNNNKKRIPKKHIINCIQILGHISNLALFLEALTNRHLLFLNHNGIIDNFVYNQLSEGKILNIIIFICRDELKNGNIKIDFIKHLFMHRNKVVHHTPKNANELKVKIEDLFQIWNQVIKLILFYEKNEKFNENKFSHKIKLEKEIIEDTWFN</sequence>
<organism evidence="1 2">
    <name type="scientific">Neotamlana sargassicola</name>
    <dbReference type="NCBI Taxonomy" id="2883125"/>
    <lineage>
        <taxon>Bacteria</taxon>
        <taxon>Pseudomonadati</taxon>
        <taxon>Bacteroidota</taxon>
        <taxon>Flavobacteriia</taxon>
        <taxon>Flavobacteriales</taxon>
        <taxon>Flavobacteriaceae</taxon>
        <taxon>Neotamlana</taxon>
    </lineage>
</organism>
<evidence type="ECO:0000313" key="2">
    <source>
        <dbReference type="Proteomes" id="UP001139286"/>
    </source>
</evidence>